<dbReference type="SUPFAM" id="SSF82153">
    <property type="entry name" value="FAS1 domain"/>
    <property type="match status" value="2"/>
</dbReference>
<keyword evidence="4" id="KW-1185">Reference proteome</keyword>
<dbReference type="InterPro" id="IPR050904">
    <property type="entry name" value="Adhesion/Biosynth-related"/>
</dbReference>
<evidence type="ECO:0000313" key="3">
    <source>
        <dbReference type="EMBL" id="KAH6591638.1"/>
    </source>
</evidence>
<dbReference type="InterPro" id="IPR000782">
    <property type="entry name" value="FAS1_domain"/>
</dbReference>
<dbReference type="PROSITE" id="PS50213">
    <property type="entry name" value="FAS1"/>
    <property type="match status" value="2"/>
</dbReference>
<dbReference type="Gene3D" id="2.30.180.10">
    <property type="entry name" value="FAS1 domain"/>
    <property type="match status" value="2"/>
</dbReference>
<dbReference type="PANTHER" id="PTHR10900:SF77">
    <property type="entry name" value="FI19380P1"/>
    <property type="match status" value="1"/>
</dbReference>
<dbReference type="InterPro" id="IPR036378">
    <property type="entry name" value="FAS1_dom_sf"/>
</dbReference>
<dbReference type="EMBL" id="JAFCIX010000403">
    <property type="protein sequence ID" value="KAH6591638.1"/>
    <property type="molecule type" value="Genomic_DNA"/>
</dbReference>
<feature type="domain" description="FAS1" evidence="2">
    <location>
        <begin position="215"/>
        <end position="356"/>
    </location>
</feature>
<keyword evidence="1" id="KW-0732">Signal</keyword>
<organism evidence="3 4">
    <name type="scientific">Batrachochytrium salamandrivorans</name>
    <dbReference type="NCBI Taxonomy" id="1357716"/>
    <lineage>
        <taxon>Eukaryota</taxon>
        <taxon>Fungi</taxon>
        <taxon>Fungi incertae sedis</taxon>
        <taxon>Chytridiomycota</taxon>
        <taxon>Chytridiomycota incertae sedis</taxon>
        <taxon>Chytridiomycetes</taxon>
        <taxon>Rhizophydiales</taxon>
        <taxon>Rhizophydiales incertae sedis</taxon>
        <taxon>Batrachochytrium</taxon>
    </lineage>
</organism>
<reference evidence="3 4" key="1">
    <citation type="submission" date="2021-02" db="EMBL/GenBank/DDBJ databases">
        <title>Variation within the Batrachochytrium salamandrivorans European outbreak.</title>
        <authorList>
            <person name="Kelly M."/>
            <person name="Pasmans F."/>
            <person name="Shea T.P."/>
            <person name="Munoz J.F."/>
            <person name="Carranza S."/>
            <person name="Cuomo C.A."/>
            <person name="Martel A."/>
        </authorList>
    </citation>
    <scope>NUCLEOTIDE SEQUENCE [LARGE SCALE GENOMIC DNA]</scope>
    <source>
        <strain evidence="3 4">AMFP18/2</strain>
    </source>
</reference>
<feature type="domain" description="FAS1" evidence="2">
    <location>
        <begin position="75"/>
        <end position="211"/>
    </location>
</feature>
<dbReference type="SMART" id="SM00554">
    <property type="entry name" value="FAS1"/>
    <property type="match status" value="2"/>
</dbReference>
<name>A0ABQ8F6X9_9FUNG</name>
<evidence type="ECO:0000259" key="2">
    <source>
        <dbReference type="PROSITE" id="PS50213"/>
    </source>
</evidence>
<accession>A0ABQ8F6X9</accession>
<evidence type="ECO:0000256" key="1">
    <source>
        <dbReference type="SAM" id="SignalP"/>
    </source>
</evidence>
<protein>
    <recommendedName>
        <fullName evidence="2">FAS1 domain-containing protein</fullName>
    </recommendedName>
</protein>
<dbReference type="PANTHER" id="PTHR10900">
    <property type="entry name" value="PERIOSTIN-RELATED"/>
    <property type="match status" value="1"/>
</dbReference>
<feature type="signal peptide" evidence="1">
    <location>
        <begin position="1"/>
        <end position="20"/>
    </location>
</feature>
<sequence length="393" mass="43577">MMYLLSKLLFALALSTLTAGISIPAESYDSVLDSGSALQSQTPIMVVDTHANQVGISVGKFNPKPSEKISLVSEILNIFELVSRKETLSTVAILLLERDALVMELTSKDANLTVFTPDNEAFKRMRYPPPSDVMTNILLYHMVSGKTLLSGFKNMMLLDTAYKPEALNGLSQKIRVFVDDGGRVFLNQVPRILESDLIASNGVVHTVSQIILPPPNALNIISHNPLEFAVFMLALRHSGQDDIVRNTHALTVFAPTNQAFKDLGWLRLRYLFSEQGRHSLSQLLLYHFSVDMVYSTNMVIGDSTLTTMLDGKYLYTSPERSEDGSHNDIKINGESYVIEADGLADNGVVHTIDKVLLPFDWTAIDEIVNDWKLGIPFSSEDTSLFLSIFLESS</sequence>
<dbReference type="Proteomes" id="UP001648503">
    <property type="component" value="Unassembled WGS sequence"/>
</dbReference>
<dbReference type="Pfam" id="PF02469">
    <property type="entry name" value="Fasciclin"/>
    <property type="match status" value="2"/>
</dbReference>
<evidence type="ECO:0000313" key="4">
    <source>
        <dbReference type="Proteomes" id="UP001648503"/>
    </source>
</evidence>
<gene>
    <name evidence="3" type="ORF">BASA50_008611</name>
</gene>
<proteinExistence type="predicted"/>
<feature type="chain" id="PRO_5045906827" description="FAS1 domain-containing protein" evidence="1">
    <location>
        <begin position="21"/>
        <end position="393"/>
    </location>
</feature>
<comment type="caution">
    <text evidence="3">The sequence shown here is derived from an EMBL/GenBank/DDBJ whole genome shotgun (WGS) entry which is preliminary data.</text>
</comment>